<feature type="region of interest" description="Disordered" evidence="1">
    <location>
        <begin position="849"/>
        <end position="917"/>
    </location>
</feature>
<dbReference type="AlphaFoldDB" id="A0A0D2LIF6"/>
<dbReference type="GeneID" id="25734638"/>
<dbReference type="PANTHER" id="PTHR48287:SF1">
    <property type="entry name" value="ARM REPEAT SUPERFAMILY PROTEIN"/>
    <property type="match status" value="1"/>
</dbReference>
<dbReference type="InterPro" id="IPR052087">
    <property type="entry name" value="RRP12"/>
</dbReference>
<dbReference type="Proteomes" id="UP000054498">
    <property type="component" value="Unassembled WGS sequence"/>
</dbReference>
<feature type="region of interest" description="Disordered" evidence="1">
    <location>
        <begin position="109"/>
        <end position="184"/>
    </location>
</feature>
<keyword evidence="5" id="KW-1185">Reference proteome</keyword>
<feature type="region of interest" description="Disordered" evidence="1">
    <location>
        <begin position="634"/>
        <end position="744"/>
    </location>
</feature>
<dbReference type="OrthoDB" id="2192888at2759"/>
<accession>A0A0D2LIF6</accession>
<feature type="compositionally biased region" description="Gly residues" evidence="1">
    <location>
        <begin position="702"/>
        <end position="715"/>
    </location>
</feature>
<feature type="compositionally biased region" description="Basic residues" evidence="1">
    <location>
        <begin position="634"/>
        <end position="647"/>
    </location>
</feature>
<gene>
    <name evidence="4" type="ORF">MNEG_1760</name>
</gene>
<feature type="domain" description="RRP12 HEAT" evidence="3">
    <location>
        <begin position="1"/>
        <end position="106"/>
    </location>
</feature>
<evidence type="ECO:0000259" key="3">
    <source>
        <dbReference type="Pfam" id="PF08161"/>
    </source>
</evidence>
<dbReference type="STRING" id="145388.A0A0D2LIF6"/>
<dbReference type="PANTHER" id="PTHR48287">
    <property type="entry name" value="ARM REPEAT SUPERFAMILY PROTEIN"/>
    <property type="match status" value="1"/>
</dbReference>
<organism evidence="4 5">
    <name type="scientific">Monoraphidium neglectum</name>
    <dbReference type="NCBI Taxonomy" id="145388"/>
    <lineage>
        <taxon>Eukaryota</taxon>
        <taxon>Viridiplantae</taxon>
        <taxon>Chlorophyta</taxon>
        <taxon>core chlorophytes</taxon>
        <taxon>Chlorophyceae</taxon>
        <taxon>CS clade</taxon>
        <taxon>Sphaeropleales</taxon>
        <taxon>Selenastraceae</taxon>
        <taxon>Monoraphidium</taxon>
    </lineage>
</organism>
<feature type="compositionally biased region" description="Low complexity" evidence="1">
    <location>
        <begin position="662"/>
        <end position="683"/>
    </location>
</feature>
<dbReference type="EMBL" id="KK100401">
    <property type="protein sequence ID" value="KIZ06209.1"/>
    <property type="molecule type" value="Genomic_DNA"/>
</dbReference>
<evidence type="ECO:0000256" key="1">
    <source>
        <dbReference type="SAM" id="MobiDB-lite"/>
    </source>
</evidence>
<feature type="region of interest" description="Disordered" evidence="1">
    <location>
        <begin position="949"/>
        <end position="971"/>
    </location>
</feature>
<keyword evidence="2" id="KW-0732">Signal</keyword>
<dbReference type="GO" id="GO:0005634">
    <property type="term" value="C:nucleus"/>
    <property type="evidence" value="ECO:0007669"/>
    <property type="project" value="UniProtKB-SubCell"/>
</dbReference>
<feature type="signal peptide" evidence="2">
    <location>
        <begin position="1"/>
        <end position="24"/>
    </location>
</feature>
<evidence type="ECO:0000313" key="5">
    <source>
        <dbReference type="Proteomes" id="UP000054498"/>
    </source>
</evidence>
<sequence length="971" mass="98482">MMRRHVRGARLAYWTGALLPLARALGGRSAAAAAAGDKLVALHCHTLEAQLWAALPAFCSWPADAAAAYPAAAKDWASAFHGREDLRAPVAAALERLCRQARAAAIAAGDDSLLPPGETRGGGREARPRPRAAAAAGAGPGDDEDGGGSGSDKAEGGSDGGGIDSDDEYGAPGGGRGGAASAAADDAGAGAVGGAAPAWFDGARAAAQLAALRPLARNWLPLLLTTFLASEPEARAPIAAAVGAYSSISDPTLVAALFRSALGKLVKIQRDAAAEVPPPDEVTEGGSTPQERAGAFLEAALALAVEGPLDDGALAALVAAAKPLVLGPDTLLQKKGYKVLASLAEHRPAWARRQLAPLLDLALRGAAASASSAKRYRLRLLRPLILLLDASSGVEVPDLLGLADAPGVPGGAAISAAVGSDERRSAVGAALVGELVLCTKEANTKTREAAYQLLVELAHELDDARPIRLEGGGAGDTMAGSDDGEGGGGEGAGTLTGGLVDFFNAVLAGMAAGTPHMVSATVMAAARLLFEFSGALQGMAPRLLSTVLLLLRSPSREVVKSVLGFVKVAAMRLPVETLTEQLPAILEGLLLWSDDSKNRFRLKTRMIVERLVRRCGLEAVQAACPDSESKLVVHIRKQNARRERRRAGGSEGGSEAGDALDSRSQGGRSSAGRSATARTARASEWGHTAIFGDEGEDDEEGGGGASGRGGRGRGGAASVSGRSRATAPGGRGGGRLLDGGAGGEPVDLLDATTARQLSRAAAGGGAAAARPRAAGGAAAFETGSDGRMVIDDPEEEERRRAKKAALRAKRKRGGEEFFIDSDDSDYDDLRGYGPGIERALAGAKSVRFAPSAAGGQSAGGRSAGGRSRGGASSAGGRGRGSVRGGSVAGGRGQQHSGDRFKPKTGGTGGDTKGGGVEPYAYWSFDRKMLNRRKGKQAGATKKLGTLVKAAQAGAAKGAKAKRQEAAKRQKR</sequence>
<name>A0A0D2LIF6_9CHLO</name>
<dbReference type="RefSeq" id="XP_013905228.1">
    <property type="nucleotide sequence ID" value="XM_014049774.1"/>
</dbReference>
<feature type="compositionally biased region" description="Gly residues" evidence="1">
    <location>
        <begin position="856"/>
        <end position="892"/>
    </location>
</feature>
<reference evidence="4 5" key="1">
    <citation type="journal article" date="2013" name="BMC Genomics">
        <title>Reconstruction of the lipid metabolism for the microalga Monoraphidium neglectum from its genome sequence reveals characteristics suitable for biofuel production.</title>
        <authorList>
            <person name="Bogen C."/>
            <person name="Al-Dilaimi A."/>
            <person name="Albersmeier A."/>
            <person name="Wichmann J."/>
            <person name="Grundmann M."/>
            <person name="Rupp O."/>
            <person name="Lauersen K.J."/>
            <person name="Blifernez-Klassen O."/>
            <person name="Kalinowski J."/>
            <person name="Goesmann A."/>
            <person name="Mussgnug J.H."/>
            <person name="Kruse O."/>
        </authorList>
    </citation>
    <scope>NUCLEOTIDE SEQUENCE [LARGE SCALE GENOMIC DNA]</scope>
    <source>
        <strain evidence="4 5">SAG 48.87</strain>
    </source>
</reference>
<feature type="compositionally biased region" description="Gly residues" evidence="1">
    <location>
        <begin position="729"/>
        <end position="743"/>
    </location>
</feature>
<dbReference type="InterPro" id="IPR016024">
    <property type="entry name" value="ARM-type_fold"/>
</dbReference>
<feature type="compositionally biased region" description="Gly residues" evidence="1">
    <location>
        <begin position="905"/>
        <end position="916"/>
    </location>
</feature>
<dbReference type="KEGG" id="mng:MNEG_1760"/>
<dbReference type="InterPro" id="IPR012978">
    <property type="entry name" value="HEAT_RRP12"/>
</dbReference>
<evidence type="ECO:0000256" key="2">
    <source>
        <dbReference type="SAM" id="SignalP"/>
    </source>
</evidence>
<protein>
    <submittedName>
        <fullName evidence="4">Ribosomal RNA-processing protein 12</fullName>
    </submittedName>
</protein>
<evidence type="ECO:0000313" key="4">
    <source>
        <dbReference type="EMBL" id="KIZ06209.1"/>
    </source>
</evidence>
<proteinExistence type="predicted"/>
<feature type="compositionally biased region" description="Basic and acidic residues" evidence="1">
    <location>
        <begin position="961"/>
        <end position="971"/>
    </location>
</feature>
<feature type="compositionally biased region" description="Low complexity" evidence="1">
    <location>
        <begin position="716"/>
        <end position="728"/>
    </location>
</feature>
<feature type="chain" id="PRO_5002247054" evidence="2">
    <location>
        <begin position="25"/>
        <end position="971"/>
    </location>
</feature>
<dbReference type="SUPFAM" id="SSF48371">
    <property type="entry name" value="ARM repeat"/>
    <property type="match status" value="1"/>
</dbReference>
<dbReference type="Pfam" id="PF08161">
    <property type="entry name" value="RRP12_HEAT"/>
    <property type="match status" value="1"/>
</dbReference>